<dbReference type="EC" id="4.4.1.20" evidence="15"/>
<feature type="transmembrane region" description="Helical" evidence="21">
    <location>
        <begin position="127"/>
        <end position="149"/>
    </location>
</feature>
<evidence type="ECO:0000256" key="4">
    <source>
        <dbReference type="ARBA" id="ARBA00022787"/>
    </source>
</evidence>
<dbReference type="EMBL" id="LGRX02005371">
    <property type="protein sequence ID" value="KAK3278588.1"/>
    <property type="molecule type" value="Genomic_DNA"/>
</dbReference>
<feature type="transmembrane region" description="Helical" evidence="21">
    <location>
        <begin position="82"/>
        <end position="107"/>
    </location>
</feature>
<comment type="subcellular location">
    <subcellularLocation>
        <location evidence="1">Mitochondrion outer membrane</location>
        <topology evidence="1">Multi-pass membrane protein</topology>
    </subcellularLocation>
</comment>
<dbReference type="GO" id="GO:0006691">
    <property type="term" value="P:leukotriene metabolic process"/>
    <property type="evidence" value="ECO:0007669"/>
    <property type="project" value="UniProtKB-ARBA"/>
</dbReference>
<evidence type="ECO:0000256" key="5">
    <source>
        <dbReference type="ARBA" id="ARBA00022989"/>
    </source>
</evidence>
<dbReference type="GO" id="GO:0004464">
    <property type="term" value="F:leukotriene-C4 synthase activity"/>
    <property type="evidence" value="ECO:0007669"/>
    <property type="project" value="UniProtKB-EC"/>
</dbReference>
<keyword evidence="5 21" id="KW-1133">Transmembrane helix</keyword>
<evidence type="ECO:0000256" key="21">
    <source>
        <dbReference type="SAM" id="Phobius"/>
    </source>
</evidence>
<keyword evidence="2" id="KW-0808">Transferase</keyword>
<evidence type="ECO:0000256" key="19">
    <source>
        <dbReference type="ARBA" id="ARBA00075145"/>
    </source>
</evidence>
<gene>
    <name evidence="22" type="ORF">CYMTET_13484</name>
</gene>
<comment type="pathway">
    <text evidence="13">Lipid metabolism; leukotriene C4 biosynthesis.</text>
</comment>
<evidence type="ECO:0000256" key="2">
    <source>
        <dbReference type="ARBA" id="ARBA00022679"/>
    </source>
</evidence>
<evidence type="ECO:0000256" key="18">
    <source>
        <dbReference type="ARBA" id="ARBA00069748"/>
    </source>
</evidence>
<evidence type="ECO:0000256" key="13">
    <source>
        <dbReference type="ARBA" id="ARBA00037884"/>
    </source>
</evidence>
<dbReference type="GO" id="GO:0005635">
    <property type="term" value="C:nuclear envelope"/>
    <property type="evidence" value="ECO:0007669"/>
    <property type="project" value="TreeGrafter"/>
</dbReference>
<dbReference type="InterPro" id="IPR050997">
    <property type="entry name" value="MAPEG"/>
</dbReference>
<name>A0AAE0GIJ2_9CHLO</name>
<protein>
    <recommendedName>
        <fullName evidence="18">Glutathione S-transferase 3, mitochondrial</fullName>
        <ecNumber evidence="15">4.4.1.20</ecNumber>
    </recommendedName>
    <alternativeName>
        <fullName evidence="19">Glutathione peroxidase MGST3</fullName>
    </alternativeName>
    <alternativeName>
        <fullName evidence="20">LTC4 synthase MGST3</fullName>
    </alternativeName>
</protein>
<dbReference type="GO" id="GO:0004602">
    <property type="term" value="F:glutathione peroxidase activity"/>
    <property type="evidence" value="ECO:0007669"/>
    <property type="project" value="TreeGrafter"/>
</dbReference>
<keyword evidence="10" id="KW-0564">Palmitate</keyword>
<dbReference type="GO" id="GO:0006629">
    <property type="term" value="P:lipid metabolic process"/>
    <property type="evidence" value="ECO:0007669"/>
    <property type="project" value="UniProtKB-KW"/>
</dbReference>
<evidence type="ECO:0000313" key="22">
    <source>
        <dbReference type="EMBL" id="KAK3278588.1"/>
    </source>
</evidence>
<dbReference type="GO" id="GO:0005783">
    <property type="term" value="C:endoplasmic reticulum"/>
    <property type="evidence" value="ECO:0007669"/>
    <property type="project" value="TreeGrafter"/>
</dbReference>
<keyword evidence="6" id="KW-0560">Oxidoreductase</keyword>
<feature type="transmembrane region" description="Helical" evidence="21">
    <location>
        <begin position="16"/>
        <end position="35"/>
    </location>
</feature>
<sequence>MVPTASLLSGFVLQPAHGYVALAVVFTALVHNFYMSFGVGMARKKYGVQYPKMYATEDSPEAKAFNCVQRGHQNSLEGLPTFYALLLVSAVQFPLTAAVSGFVYSLGKIAYFTGYSTGDPDKRLRGSFSYFGLLTLIGCAVRTGFTLALA</sequence>
<evidence type="ECO:0000256" key="16">
    <source>
        <dbReference type="ARBA" id="ARBA00049298"/>
    </source>
</evidence>
<dbReference type="SUPFAM" id="SSF161084">
    <property type="entry name" value="MAPEG domain-like"/>
    <property type="match status" value="1"/>
</dbReference>
<keyword evidence="23" id="KW-1185">Reference proteome</keyword>
<comment type="catalytic activity">
    <reaction evidence="16">
        <text>leukotriene C4 = leukotriene A4 + glutathione</text>
        <dbReference type="Rhea" id="RHEA:17617"/>
        <dbReference type="ChEBI" id="CHEBI:57463"/>
        <dbReference type="ChEBI" id="CHEBI:57925"/>
        <dbReference type="ChEBI" id="CHEBI:57973"/>
        <dbReference type="EC" id="4.4.1.20"/>
    </reaction>
    <physiologicalReaction direction="right-to-left" evidence="16">
        <dbReference type="Rhea" id="RHEA:17619"/>
    </physiologicalReaction>
</comment>
<evidence type="ECO:0000256" key="10">
    <source>
        <dbReference type="ARBA" id="ARBA00023139"/>
    </source>
</evidence>
<evidence type="ECO:0000313" key="23">
    <source>
        <dbReference type="Proteomes" id="UP001190700"/>
    </source>
</evidence>
<dbReference type="PANTHER" id="PTHR10250">
    <property type="entry name" value="MICROSOMAL GLUTATHIONE S-TRANSFERASE"/>
    <property type="match status" value="1"/>
</dbReference>
<evidence type="ECO:0000256" key="7">
    <source>
        <dbReference type="ARBA" id="ARBA00023098"/>
    </source>
</evidence>
<dbReference type="Pfam" id="PF01124">
    <property type="entry name" value="MAPEG"/>
    <property type="match status" value="1"/>
</dbReference>
<dbReference type="PANTHER" id="PTHR10250:SF26">
    <property type="entry name" value="GLUTATHIONE S-TRANSFERASE 3, MITOCHONDRIAL"/>
    <property type="match status" value="1"/>
</dbReference>
<comment type="pathway">
    <text evidence="14">Lipid metabolism; arachidonate metabolism.</text>
</comment>
<keyword evidence="3 21" id="KW-0812">Transmembrane</keyword>
<dbReference type="FunFam" id="1.20.120.550:FF:000004">
    <property type="entry name" value="Microsomal glutathione S-transferase 3"/>
    <property type="match status" value="1"/>
</dbReference>
<keyword evidence="9 21" id="KW-0472">Membrane</keyword>
<evidence type="ECO:0000256" key="12">
    <source>
        <dbReference type="ARBA" id="ARBA00023288"/>
    </source>
</evidence>
<dbReference type="GO" id="GO:0005741">
    <property type="term" value="C:mitochondrial outer membrane"/>
    <property type="evidence" value="ECO:0007669"/>
    <property type="project" value="UniProtKB-SubCell"/>
</dbReference>
<evidence type="ECO:0000256" key="11">
    <source>
        <dbReference type="ARBA" id="ARBA00023239"/>
    </source>
</evidence>
<keyword evidence="7" id="KW-0443">Lipid metabolism</keyword>
<proteinExistence type="predicted"/>
<keyword evidence="8" id="KW-0496">Mitochondrion</keyword>
<reference evidence="22 23" key="1">
    <citation type="journal article" date="2015" name="Genome Biol. Evol.">
        <title>Comparative Genomics of a Bacterivorous Green Alga Reveals Evolutionary Causalities and Consequences of Phago-Mixotrophic Mode of Nutrition.</title>
        <authorList>
            <person name="Burns J.A."/>
            <person name="Paasch A."/>
            <person name="Narechania A."/>
            <person name="Kim E."/>
        </authorList>
    </citation>
    <scope>NUCLEOTIDE SEQUENCE [LARGE SCALE GENOMIC DNA]</scope>
    <source>
        <strain evidence="22 23">PLY_AMNH</strain>
    </source>
</reference>
<evidence type="ECO:0000256" key="20">
    <source>
        <dbReference type="ARBA" id="ARBA00076908"/>
    </source>
</evidence>
<organism evidence="22 23">
    <name type="scientific">Cymbomonas tetramitiformis</name>
    <dbReference type="NCBI Taxonomy" id="36881"/>
    <lineage>
        <taxon>Eukaryota</taxon>
        <taxon>Viridiplantae</taxon>
        <taxon>Chlorophyta</taxon>
        <taxon>Pyramimonadophyceae</taxon>
        <taxon>Pyramimonadales</taxon>
        <taxon>Pyramimonadaceae</taxon>
        <taxon>Cymbomonas</taxon>
    </lineage>
</organism>
<dbReference type="InterPro" id="IPR001129">
    <property type="entry name" value="Membr-assoc_MAPEG"/>
</dbReference>
<evidence type="ECO:0000256" key="1">
    <source>
        <dbReference type="ARBA" id="ARBA00004374"/>
    </source>
</evidence>
<evidence type="ECO:0000256" key="3">
    <source>
        <dbReference type="ARBA" id="ARBA00022692"/>
    </source>
</evidence>
<dbReference type="GO" id="GO:0004364">
    <property type="term" value="F:glutathione transferase activity"/>
    <property type="evidence" value="ECO:0007669"/>
    <property type="project" value="TreeGrafter"/>
</dbReference>
<evidence type="ECO:0000256" key="8">
    <source>
        <dbReference type="ARBA" id="ARBA00023128"/>
    </source>
</evidence>
<keyword evidence="12" id="KW-0449">Lipoprotein</keyword>
<keyword evidence="4" id="KW-1000">Mitochondrion outer membrane</keyword>
<dbReference type="InterPro" id="IPR023352">
    <property type="entry name" value="MAPEG-like_dom_sf"/>
</dbReference>
<evidence type="ECO:0000256" key="17">
    <source>
        <dbReference type="ARBA" id="ARBA00051411"/>
    </source>
</evidence>
<evidence type="ECO:0000256" key="6">
    <source>
        <dbReference type="ARBA" id="ARBA00023002"/>
    </source>
</evidence>
<evidence type="ECO:0000256" key="15">
    <source>
        <dbReference type="ARBA" id="ARBA00039056"/>
    </source>
</evidence>
<evidence type="ECO:0000256" key="9">
    <source>
        <dbReference type="ARBA" id="ARBA00023136"/>
    </source>
</evidence>
<keyword evidence="11" id="KW-0456">Lyase</keyword>
<comment type="catalytic activity">
    <reaction evidence="17">
        <text>15-deoxy-Delta(12,14)-prostaglandin J2 + glutathione = 15-deoxy-Delta(12,14)-prostaglandin J2-S-(R)-glutathione</text>
        <dbReference type="Rhea" id="RHEA:75963"/>
        <dbReference type="ChEBI" id="CHEBI:57925"/>
        <dbReference type="ChEBI" id="CHEBI:85236"/>
        <dbReference type="ChEBI" id="CHEBI:194498"/>
    </reaction>
    <physiologicalReaction direction="left-to-right" evidence="17">
        <dbReference type="Rhea" id="RHEA:75964"/>
    </physiologicalReaction>
</comment>
<dbReference type="AlphaFoldDB" id="A0AAE0GIJ2"/>
<dbReference type="Proteomes" id="UP001190700">
    <property type="component" value="Unassembled WGS sequence"/>
</dbReference>
<comment type="caution">
    <text evidence="22">The sequence shown here is derived from an EMBL/GenBank/DDBJ whole genome shotgun (WGS) entry which is preliminary data.</text>
</comment>
<accession>A0AAE0GIJ2</accession>
<dbReference type="Gene3D" id="1.20.120.550">
    <property type="entry name" value="Membrane associated eicosanoid/glutathione metabolism-like domain"/>
    <property type="match status" value="1"/>
</dbReference>
<evidence type="ECO:0000256" key="14">
    <source>
        <dbReference type="ARBA" id="ARBA00037916"/>
    </source>
</evidence>